<dbReference type="Pfam" id="PF08757">
    <property type="entry name" value="CotH"/>
    <property type="match status" value="1"/>
</dbReference>
<proteinExistence type="predicted"/>
<dbReference type="Pfam" id="PF00932">
    <property type="entry name" value="LTD"/>
    <property type="match status" value="1"/>
</dbReference>
<protein>
    <submittedName>
        <fullName evidence="3">CotH kinase family protein</fullName>
    </submittedName>
</protein>
<evidence type="ECO:0000313" key="3">
    <source>
        <dbReference type="EMBL" id="MBU2692480.1"/>
    </source>
</evidence>
<feature type="signal peptide" evidence="1">
    <location>
        <begin position="1"/>
        <end position="27"/>
    </location>
</feature>
<reference evidence="3" key="1">
    <citation type="submission" date="2021-05" db="EMBL/GenBank/DDBJ databases">
        <title>Energy efficiency and biological interactions define the core microbiome of deep oligotrophic groundwater.</title>
        <authorList>
            <person name="Mehrshad M."/>
            <person name="Lopez-Fernandez M."/>
            <person name="Bell E."/>
            <person name="Bernier-Latmani R."/>
            <person name="Bertilsson S."/>
            <person name="Dopson M."/>
        </authorList>
    </citation>
    <scope>NUCLEOTIDE SEQUENCE</scope>
    <source>
        <strain evidence="3">Modern_marine.mb.64</strain>
    </source>
</reference>
<dbReference type="Proteomes" id="UP000777784">
    <property type="component" value="Unassembled WGS sequence"/>
</dbReference>
<sequence>MKPKSGKSHILFMMLWMALLLTPSWGADDPGMVFTEIMYHPPDDGEKLEYIEIQNLASDRRDLSRWQIQGGIQYQFPEGTVIPGHGFLVICRDVETFRRVYECEASFIGGFKGRLNNSGEMIILSTPDGAPVDSVFYSDQSPWPMAPDGYGSSLERISVKDPACSPYNWRSSETSWDVIKPSGTPGLPSKNSTRFLPPIISDIKWTPESPKIGESIHVEANVSFREKLQSVELLYRICTPGSIGEEMAISMRSASAGDVESVHQGDIPGQGKETLIRFRVRAVVSKDEMRIEPDPTDLRPYLSCYVVGDTVRTDIPRGFLMHLDDVDFRRGQEKRKTRIWSREQAYRHALGVCSSDGVDLEGTWMLLCFTEDLSPDIYDKAMNLFAEMFARREKALDQIIQARYPEVALKSFADSINDIKSEFKMNMESSLSVDLCRRLEQAYLESRTRETVNRREPRYIKDKRSLLDLEAMWFYFTVICRKEQSQIDEMKALFKKAEMSRSEIFRELRTKENICEDWWRAAERGLDLERSVMRSVNAALTEEQAKGSMKWLADHAQYDGTSIPARQDSRARGDCAFIFIERGEMAAAVYDYIDAIPRGGGYKIKFHRDKPLKIRMNNFSEDEGYITTANLIIDANPGGAIFEPISFELYRRANIPAPLSLNIRSTVDSENIGYGYLVEQPNTGFLIRNGWRRGGNLYKSTWNPYDVGHRYEKKTNLHENQDDILNLVQRLEISDAKTLWKMMSDEFDPDEIARYYAVNFCLSHWDGYFNNYFMYNEPGEEGRWHLIPWDPDRTWGIFGLRNVAGRFADMPMSFGGKGDLPPGFAALPYWGEKVFRGPGVPAWWRPPGDISGPLLANDEFRKLVIEYLRDMLKSEFSEGTLQPLLASREALMNEEALEYSLKSGRDPDYDLKVIKNQFQALRQYIMDRRTYLEKHLEMETVRLRTEMGESAE</sequence>
<evidence type="ECO:0000256" key="1">
    <source>
        <dbReference type="SAM" id="SignalP"/>
    </source>
</evidence>
<keyword evidence="3" id="KW-0418">Kinase</keyword>
<dbReference type="EMBL" id="JAHJDP010000093">
    <property type="protein sequence ID" value="MBU2692480.1"/>
    <property type="molecule type" value="Genomic_DNA"/>
</dbReference>
<keyword evidence="1" id="KW-0732">Signal</keyword>
<dbReference type="PANTHER" id="PTHR40050">
    <property type="entry name" value="INNER SPORE COAT PROTEIN H"/>
    <property type="match status" value="1"/>
</dbReference>
<dbReference type="InterPro" id="IPR036415">
    <property type="entry name" value="Lamin_tail_dom_sf"/>
</dbReference>
<dbReference type="AlphaFoldDB" id="A0A948RWT0"/>
<dbReference type="InterPro" id="IPR001322">
    <property type="entry name" value="Lamin_tail_dom"/>
</dbReference>
<gene>
    <name evidence="3" type="ORF">KJ970_16290</name>
</gene>
<evidence type="ECO:0000259" key="2">
    <source>
        <dbReference type="Pfam" id="PF00932"/>
    </source>
</evidence>
<evidence type="ECO:0000313" key="4">
    <source>
        <dbReference type="Proteomes" id="UP000777784"/>
    </source>
</evidence>
<dbReference type="InterPro" id="IPR014867">
    <property type="entry name" value="Spore_coat_CotH_CotH2/3/7"/>
</dbReference>
<dbReference type="PANTHER" id="PTHR40050:SF1">
    <property type="entry name" value="INNER SPORE COAT PROTEIN H"/>
    <property type="match status" value="1"/>
</dbReference>
<keyword evidence="3" id="KW-0808">Transferase</keyword>
<dbReference type="SUPFAM" id="SSF74853">
    <property type="entry name" value="Lamin A/C globular tail domain"/>
    <property type="match status" value="1"/>
</dbReference>
<dbReference type="GO" id="GO:0016301">
    <property type="term" value="F:kinase activity"/>
    <property type="evidence" value="ECO:0007669"/>
    <property type="project" value="UniProtKB-KW"/>
</dbReference>
<organism evidence="3 4">
    <name type="scientific">Eiseniibacteriota bacterium</name>
    <dbReference type="NCBI Taxonomy" id="2212470"/>
    <lineage>
        <taxon>Bacteria</taxon>
        <taxon>Candidatus Eiseniibacteriota</taxon>
    </lineage>
</organism>
<comment type="caution">
    <text evidence="3">The sequence shown here is derived from an EMBL/GenBank/DDBJ whole genome shotgun (WGS) entry which is preliminary data.</text>
</comment>
<name>A0A948RWT0_UNCEI</name>
<feature type="chain" id="PRO_5037145180" evidence="1">
    <location>
        <begin position="28"/>
        <end position="952"/>
    </location>
</feature>
<accession>A0A948RWT0</accession>
<feature type="domain" description="LTD" evidence="2">
    <location>
        <begin position="32"/>
        <end position="138"/>
    </location>
</feature>